<evidence type="ECO:0000259" key="2">
    <source>
        <dbReference type="PROSITE" id="PS50800"/>
    </source>
</evidence>
<dbReference type="EMBL" id="CAJNJA010035364">
    <property type="protein sequence ID" value="CAE7706119.1"/>
    <property type="molecule type" value="Genomic_DNA"/>
</dbReference>
<comment type="caution">
    <text evidence="3">The sequence shown here is derived from an EMBL/GenBank/DDBJ whole genome shotgun (WGS) entry which is preliminary data.</text>
</comment>
<dbReference type="AlphaFoldDB" id="A0A812WZZ4"/>
<evidence type="ECO:0000313" key="4">
    <source>
        <dbReference type="Proteomes" id="UP000601435"/>
    </source>
</evidence>
<feature type="region of interest" description="Disordered" evidence="1">
    <location>
        <begin position="136"/>
        <end position="158"/>
    </location>
</feature>
<accession>A0A812WZZ4</accession>
<evidence type="ECO:0000256" key="1">
    <source>
        <dbReference type="SAM" id="MobiDB-lite"/>
    </source>
</evidence>
<protein>
    <submittedName>
        <fullName evidence="3">TBB protein</fullName>
    </submittedName>
</protein>
<dbReference type="Gene3D" id="1.10.720.30">
    <property type="entry name" value="SAP domain"/>
    <property type="match status" value="1"/>
</dbReference>
<gene>
    <name evidence="3" type="primary">TBB</name>
    <name evidence="3" type="ORF">SNEC2469_LOCUS20356</name>
</gene>
<reference evidence="3" key="1">
    <citation type="submission" date="2021-02" db="EMBL/GenBank/DDBJ databases">
        <authorList>
            <person name="Dougan E. K."/>
            <person name="Rhodes N."/>
            <person name="Thang M."/>
            <person name="Chan C."/>
        </authorList>
    </citation>
    <scope>NUCLEOTIDE SEQUENCE</scope>
</reference>
<dbReference type="OrthoDB" id="445357at2759"/>
<dbReference type="Pfam" id="PF02037">
    <property type="entry name" value="SAP"/>
    <property type="match status" value="1"/>
</dbReference>
<evidence type="ECO:0000313" key="3">
    <source>
        <dbReference type="EMBL" id="CAE7706119.1"/>
    </source>
</evidence>
<keyword evidence="4" id="KW-1185">Reference proteome</keyword>
<dbReference type="SUPFAM" id="SSF68906">
    <property type="entry name" value="SAP domain"/>
    <property type="match status" value="1"/>
</dbReference>
<organism evidence="3 4">
    <name type="scientific">Symbiodinium necroappetens</name>
    <dbReference type="NCBI Taxonomy" id="1628268"/>
    <lineage>
        <taxon>Eukaryota</taxon>
        <taxon>Sar</taxon>
        <taxon>Alveolata</taxon>
        <taxon>Dinophyceae</taxon>
        <taxon>Suessiales</taxon>
        <taxon>Symbiodiniaceae</taxon>
        <taxon>Symbiodinium</taxon>
    </lineage>
</organism>
<proteinExistence type="predicted"/>
<dbReference type="SMART" id="SM00513">
    <property type="entry name" value="SAP"/>
    <property type="match status" value="1"/>
</dbReference>
<name>A0A812WZZ4_9DINO</name>
<dbReference type="InterPro" id="IPR036361">
    <property type="entry name" value="SAP_dom_sf"/>
</dbReference>
<dbReference type="PROSITE" id="PS50800">
    <property type="entry name" value="SAP"/>
    <property type="match status" value="1"/>
</dbReference>
<dbReference type="Proteomes" id="UP000601435">
    <property type="component" value="Unassembled WGS sequence"/>
</dbReference>
<feature type="domain" description="SAP" evidence="2">
    <location>
        <begin position="11"/>
        <end position="45"/>
    </location>
</feature>
<dbReference type="InterPro" id="IPR003034">
    <property type="entry name" value="SAP_dom"/>
</dbReference>
<sequence>MSGEHGSGGLYGLLKVPELRCEVRRRGLDPVGTRKELTQRLIAHDWENGDQSIVDPAACGRSQQVGEIRPVAAAKRRIKRRRRQIGDSARVEGSTVSVHPQETAVKLQESDDSLQAETGFDLAEDELRQAMQKLLSAHGQQQASPLAPNQCADGPDTATEAASEAVAVVSPEVEALKFQVQRAMKRTAQAQMRLRRKKAEEILLTGLLKHCEAACKVYRLRSDAT</sequence>